<comment type="caution">
    <text evidence="1">The sequence shown here is derived from an EMBL/GenBank/DDBJ whole genome shotgun (WGS) entry which is preliminary data.</text>
</comment>
<evidence type="ECO:0000313" key="1">
    <source>
        <dbReference type="EMBL" id="GFO03013.1"/>
    </source>
</evidence>
<evidence type="ECO:0000313" key="2">
    <source>
        <dbReference type="Proteomes" id="UP000735302"/>
    </source>
</evidence>
<accession>A0AAV4A8N4</accession>
<gene>
    <name evidence="1" type="ORF">PoB_002951800</name>
</gene>
<name>A0AAV4A8N4_9GAST</name>
<keyword evidence="2" id="KW-1185">Reference proteome</keyword>
<dbReference type="Proteomes" id="UP000735302">
    <property type="component" value="Unassembled WGS sequence"/>
</dbReference>
<dbReference type="EMBL" id="BLXT01003701">
    <property type="protein sequence ID" value="GFO03013.1"/>
    <property type="molecule type" value="Genomic_DNA"/>
</dbReference>
<dbReference type="AlphaFoldDB" id="A0AAV4A8N4"/>
<protein>
    <submittedName>
        <fullName evidence="1">Uncharacterized protein</fullName>
    </submittedName>
</protein>
<proteinExistence type="predicted"/>
<reference evidence="1 2" key="1">
    <citation type="journal article" date="2021" name="Elife">
        <title>Chloroplast acquisition without the gene transfer in kleptoplastic sea slugs, Plakobranchus ocellatus.</title>
        <authorList>
            <person name="Maeda T."/>
            <person name="Takahashi S."/>
            <person name="Yoshida T."/>
            <person name="Shimamura S."/>
            <person name="Takaki Y."/>
            <person name="Nagai Y."/>
            <person name="Toyoda A."/>
            <person name="Suzuki Y."/>
            <person name="Arimoto A."/>
            <person name="Ishii H."/>
            <person name="Satoh N."/>
            <person name="Nishiyama T."/>
            <person name="Hasebe M."/>
            <person name="Maruyama T."/>
            <person name="Minagawa J."/>
            <person name="Obokata J."/>
            <person name="Shigenobu S."/>
        </authorList>
    </citation>
    <scope>NUCLEOTIDE SEQUENCE [LARGE SCALE GENOMIC DNA]</scope>
</reference>
<organism evidence="1 2">
    <name type="scientific">Plakobranchus ocellatus</name>
    <dbReference type="NCBI Taxonomy" id="259542"/>
    <lineage>
        <taxon>Eukaryota</taxon>
        <taxon>Metazoa</taxon>
        <taxon>Spiralia</taxon>
        <taxon>Lophotrochozoa</taxon>
        <taxon>Mollusca</taxon>
        <taxon>Gastropoda</taxon>
        <taxon>Heterobranchia</taxon>
        <taxon>Euthyneura</taxon>
        <taxon>Panpulmonata</taxon>
        <taxon>Sacoglossa</taxon>
        <taxon>Placobranchoidea</taxon>
        <taxon>Plakobranchidae</taxon>
        <taxon>Plakobranchus</taxon>
    </lineage>
</organism>
<sequence length="100" mass="11504">MLEITTNNAHKLYVLTRPFATTKRQLQLKFFKVQLLEQLAEAATELAPNDAPVNPSGGCPRSNPVERLEYTKHMIIYTPEDRRCRVCSKRGKKNKNKLCM</sequence>